<dbReference type="Pfam" id="PF00288">
    <property type="entry name" value="GHMP_kinases_N"/>
    <property type="match status" value="1"/>
</dbReference>
<dbReference type="InterPro" id="IPR005917">
    <property type="entry name" value="Pmev_kinase_bact"/>
</dbReference>
<dbReference type="SUPFAM" id="SSF54211">
    <property type="entry name" value="Ribosomal protein S5 domain 2-like"/>
    <property type="match status" value="1"/>
</dbReference>
<keyword evidence="3 9" id="KW-0808">Transferase</keyword>
<dbReference type="NCBIfam" id="TIGR01220">
    <property type="entry name" value="Pmev_kin_Gr_pos"/>
    <property type="match status" value="1"/>
</dbReference>
<comment type="caution">
    <text evidence="9">The sequence shown here is derived from an EMBL/GenBank/DDBJ whole genome shotgun (WGS) entry which is preliminary data.</text>
</comment>
<evidence type="ECO:0000256" key="5">
    <source>
        <dbReference type="ARBA" id="ARBA00022777"/>
    </source>
</evidence>
<dbReference type="EMBL" id="JASTZU010000024">
    <property type="protein sequence ID" value="MDL4840182.1"/>
    <property type="molecule type" value="Genomic_DNA"/>
</dbReference>
<keyword evidence="5 9" id="KW-0418">Kinase</keyword>
<dbReference type="Pfam" id="PF08544">
    <property type="entry name" value="GHMP_kinases_C"/>
    <property type="match status" value="1"/>
</dbReference>
<comment type="pathway">
    <text evidence="1">Isoprenoid biosynthesis; isopentenyl diphosphate biosynthesis via mevalonate pathway; isopentenyl diphosphate from (R)-mevalonate: step 2/3.</text>
</comment>
<proteinExistence type="predicted"/>
<dbReference type="InterPro" id="IPR035102">
    <property type="entry name" value="Phosphomevalonate_kinase"/>
</dbReference>
<keyword evidence="6" id="KW-0067">ATP-binding</keyword>
<evidence type="ECO:0000256" key="1">
    <source>
        <dbReference type="ARBA" id="ARBA00005017"/>
    </source>
</evidence>
<name>A0ABT7L2V5_9BACI</name>
<evidence type="ECO:0000259" key="7">
    <source>
        <dbReference type="Pfam" id="PF00288"/>
    </source>
</evidence>
<evidence type="ECO:0000256" key="2">
    <source>
        <dbReference type="ARBA" id="ARBA00012958"/>
    </source>
</evidence>
<dbReference type="EC" id="2.7.4.2" evidence="2"/>
<sequence length="367" mass="39769">MPNSNYKVKVPGKLFIAGEYAVLEPGQEAIVIAINRYITFTIETSNKNQLSLPQLSLEKVSWTGSGNKAHYNVFDKRLRFIQNTISLVDDFLHENLIALKPIHLTVSSELDDEVSGRKYGLGSSAAIVVGIVTAMLNYYKQETIKLSPDLIFKLAAIAHFKTQGSGSGADIAASTFGGWIRYSSFQPDWIEKQLEQGVAISELVKKTWPKLVIDKITPPPLLELCVGWTGSEAATAPMINKIQALRDLNPSLYAQFLQESSTAVAGLVNAFEQVDCLTAINSLKKNRQALLQLSNHANGTIETPMLTNLVIIAERYGSGKSSGAGGGDCGIAFVAGENKKQALHSEWKSSNISPLDLSVSEKGASLV</sequence>
<evidence type="ECO:0000259" key="8">
    <source>
        <dbReference type="Pfam" id="PF08544"/>
    </source>
</evidence>
<dbReference type="GO" id="GO:0004631">
    <property type="term" value="F:phosphomevalonate kinase activity"/>
    <property type="evidence" value="ECO:0007669"/>
    <property type="project" value="UniProtKB-EC"/>
</dbReference>
<evidence type="ECO:0000256" key="6">
    <source>
        <dbReference type="ARBA" id="ARBA00022840"/>
    </source>
</evidence>
<gene>
    <name evidence="9" type="ORF">QQS35_06880</name>
</gene>
<dbReference type="Gene3D" id="3.30.230.10">
    <property type="match status" value="1"/>
</dbReference>
<dbReference type="RefSeq" id="WP_285931186.1">
    <property type="nucleotide sequence ID" value="NZ_JASTZU010000024.1"/>
</dbReference>
<protein>
    <recommendedName>
        <fullName evidence="2">phosphomevalonate kinase</fullName>
        <ecNumber evidence="2">2.7.4.2</ecNumber>
    </recommendedName>
</protein>
<dbReference type="Gene3D" id="3.30.70.890">
    <property type="entry name" value="GHMP kinase, C-terminal domain"/>
    <property type="match status" value="1"/>
</dbReference>
<dbReference type="PANTHER" id="PTHR31814">
    <property type="match status" value="1"/>
</dbReference>
<dbReference type="InterPro" id="IPR036554">
    <property type="entry name" value="GHMP_kinase_C_sf"/>
</dbReference>
<evidence type="ECO:0000256" key="4">
    <source>
        <dbReference type="ARBA" id="ARBA00022741"/>
    </source>
</evidence>
<keyword evidence="4" id="KW-0547">Nucleotide-binding</keyword>
<keyword evidence="10" id="KW-1185">Reference proteome</keyword>
<dbReference type="InterPro" id="IPR014721">
    <property type="entry name" value="Ribsml_uS5_D2-typ_fold_subgr"/>
</dbReference>
<dbReference type="InterPro" id="IPR020568">
    <property type="entry name" value="Ribosomal_Su5_D2-typ_SF"/>
</dbReference>
<evidence type="ECO:0000256" key="3">
    <source>
        <dbReference type="ARBA" id="ARBA00022679"/>
    </source>
</evidence>
<feature type="domain" description="GHMP kinase C-terminal" evidence="8">
    <location>
        <begin position="290"/>
        <end position="349"/>
    </location>
</feature>
<organism evidence="9 10">
    <name type="scientific">Aquibacillus rhizosphaerae</name>
    <dbReference type="NCBI Taxonomy" id="3051431"/>
    <lineage>
        <taxon>Bacteria</taxon>
        <taxon>Bacillati</taxon>
        <taxon>Bacillota</taxon>
        <taxon>Bacilli</taxon>
        <taxon>Bacillales</taxon>
        <taxon>Bacillaceae</taxon>
        <taxon>Aquibacillus</taxon>
    </lineage>
</organism>
<feature type="domain" description="GHMP kinase N-terminal" evidence="7">
    <location>
        <begin position="95"/>
        <end position="178"/>
    </location>
</feature>
<dbReference type="SUPFAM" id="SSF55060">
    <property type="entry name" value="GHMP Kinase, C-terminal domain"/>
    <property type="match status" value="1"/>
</dbReference>
<dbReference type="Proteomes" id="UP001235343">
    <property type="component" value="Unassembled WGS sequence"/>
</dbReference>
<evidence type="ECO:0000313" key="9">
    <source>
        <dbReference type="EMBL" id="MDL4840182.1"/>
    </source>
</evidence>
<accession>A0ABT7L2V5</accession>
<dbReference type="InterPro" id="IPR013750">
    <property type="entry name" value="GHMP_kinase_C_dom"/>
</dbReference>
<evidence type="ECO:0000313" key="10">
    <source>
        <dbReference type="Proteomes" id="UP001235343"/>
    </source>
</evidence>
<reference evidence="9 10" key="1">
    <citation type="submission" date="2023-06" db="EMBL/GenBank/DDBJ databases">
        <title>Aquibacillus rhizosphaerae LR5S19.</title>
        <authorList>
            <person name="Sun J.-Q."/>
        </authorList>
    </citation>
    <scope>NUCLEOTIDE SEQUENCE [LARGE SCALE GENOMIC DNA]</scope>
    <source>
        <strain evidence="9 10">LR5S19</strain>
    </source>
</reference>
<dbReference type="PANTHER" id="PTHR31814:SF2">
    <property type="entry name" value="PHOSPHOMEVALONATE KINASE"/>
    <property type="match status" value="1"/>
</dbReference>
<dbReference type="InterPro" id="IPR006204">
    <property type="entry name" value="GHMP_kinase_N_dom"/>
</dbReference>